<evidence type="ECO:0000313" key="1">
    <source>
        <dbReference type="EMBL" id="SPY45092.1"/>
    </source>
</evidence>
<evidence type="ECO:0000313" key="2">
    <source>
        <dbReference type="Proteomes" id="UP000251647"/>
    </source>
</evidence>
<dbReference type="EMBL" id="UATL01000006">
    <property type="protein sequence ID" value="SPY45092.1"/>
    <property type="molecule type" value="Genomic_DNA"/>
</dbReference>
<gene>
    <name evidence="1" type="ORF">NCTC11647_03875</name>
</gene>
<dbReference type="PANTHER" id="PTHR35528:SF3">
    <property type="entry name" value="BLL1675 PROTEIN"/>
    <property type="match status" value="1"/>
</dbReference>
<protein>
    <recommendedName>
        <fullName evidence="3">Transposase</fullName>
    </recommendedName>
</protein>
<dbReference type="InterPro" id="IPR052183">
    <property type="entry name" value="IS_Transposase"/>
</dbReference>
<reference evidence="1 2" key="1">
    <citation type="submission" date="2018-06" db="EMBL/GenBank/DDBJ databases">
        <authorList>
            <consortium name="Pathogen Informatics"/>
            <person name="Doyle S."/>
        </authorList>
    </citation>
    <scope>NUCLEOTIDE SEQUENCE [LARGE SCALE GENOMIC DNA]</scope>
    <source>
        <strain evidence="1 2">NCTC11647</strain>
    </source>
</reference>
<dbReference type="AlphaFoldDB" id="A0A2X1XUM7"/>
<sequence length="72" mass="8530">MPFTGYHFPSDIILQAIRYYVAYKLNFRDIEEIFAERGIQVDHATINRWVIRFAPLIEQNAQARKHPVSSCY</sequence>
<proteinExistence type="predicted"/>
<organism evidence="1 2">
    <name type="scientific">Photobacterium damselae</name>
    <dbReference type="NCBI Taxonomy" id="38293"/>
    <lineage>
        <taxon>Bacteria</taxon>
        <taxon>Pseudomonadati</taxon>
        <taxon>Pseudomonadota</taxon>
        <taxon>Gammaproteobacteria</taxon>
        <taxon>Vibrionales</taxon>
        <taxon>Vibrionaceae</taxon>
        <taxon>Photobacterium</taxon>
    </lineage>
</organism>
<dbReference type="Proteomes" id="UP000251647">
    <property type="component" value="Unassembled WGS sequence"/>
</dbReference>
<evidence type="ECO:0008006" key="3">
    <source>
        <dbReference type="Google" id="ProtNLM"/>
    </source>
</evidence>
<dbReference type="PANTHER" id="PTHR35528">
    <property type="entry name" value="BLL1675 PROTEIN"/>
    <property type="match status" value="1"/>
</dbReference>
<name>A0A2X1XUM7_PHODM</name>
<accession>A0A2X1XUM7</accession>